<feature type="compositionally biased region" description="Basic and acidic residues" evidence="1">
    <location>
        <begin position="163"/>
        <end position="173"/>
    </location>
</feature>
<feature type="domain" description="BEN" evidence="2">
    <location>
        <begin position="373"/>
        <end position="478"/>
    </location>
</feature>
<name>A0AAE1HRU4_9NEOP</name>
<comment type="caution">
    <text evidence="3">The sequence shown here is derived from an EMBL/GenBank/DDBJ whole genome shotgun (WGS) entry which is preliminary data.</text>
</comment>
<evidence type="ECO:0000256" key="1">
    <source>
        <dbReference type="SAM" id="MobiDB-lite"/>
    </source>
</evidence>
<dbReference type="PROSITE" id="PS51457">
    <property type="entry name" value="BEN"/>
    <property type="match status" value="1"/>
</dbReference>
<protein>
    <submittedName>
        <fullName evidence="3">BEN domain-containing protein B1</fullName>
    </submittedName>
</protein>
<dbReference type="Gene3D" id="1.10.10.2590">
    <property type="entry name" value="BEN domain"/>
    <property type="match status" value="1"/>
</dbReference>
<feature type="compositionally biased region" description="Polar residues" evidence="1">
    <location>
        <begin position="184"/>
        <end position="193"/>
    </location>
</feature>
<sequence>MSPETAFEWFVIYCENDDSHTLVDETKVICDDSVREGDVVKFAYPGVKDLLDGVVKAISRDKKKMIKEQDRLNKLSKPKREPSFHADRPRKAALQAKKVLGGGTTKAVSKETSSRRGEWPSYEPSCSSRAGKCLSQDGQQKPLSTLMQNVSSDESDDLPSNKNMHDSVAKTEDYNYSDDEYDDFNQTVPIETQSSSSSSSGSDMELTPAEQELLKKLTKKSRKRDNKDLSQLVSLQKKSRTDMEGNEDRQEENVKDSLKDKSARKSGDKEESKNSEMEVKDGRGSSMDKRKEADGVDRMDKKDERNGGMERIDKKTDQKNADMERGGKKKDEMNGGMGRMDKKDTNDPSMKMEFNGNFYRTSEATQNAIAFPSTNIYITEKQLKDVKRRGHTATATARMLLSYIYTDEAMAACSVSGVARINKTTKEVSQRPALHQEGVDAIIDFVTARASKKGWPCPLDSAIRQCLNNKLCEQRAEAKAREERRNQIKKKSE</sequence>
<dbReference type="Pfam" id="PF10523">
    <property type="entry name" value="BEN"/>
    <property type="match status" value="1"/>
</dbReference>
<reference evidence="3" key="2">
    <citation type="journal article" date="2023" name="BMC Genomics">
        <title>Pest status, molecular evolution, and epigenetic factors derived from the genome assembly of Frankliniella fusca, a thysanopteran phytovirus vector.</title>
        <authorList>
            <person name="Catto M.A."/>
            <person name="Labadie P.E."/>
            <person name="Jacobson A.L."/>
            <person name="Kennedy G.G."/>
            <person name="Srinivasan R."/>
            <person name="Hunt B.G."/>
        </authorList>
    </citation>
    <scope>NUCLEOTIDE SEQUENCE</scope>
    <source>
        <strain evidence="3">PL_HMW_Pooled</strain>
    </source>
</reference>
<accession>A0AAE1HRU4</accession>
<dbReference type="InterPro" id="IPR018379">
    <property type="entry name" value="BEN_domain"/>
</dbReference>
<organism evidence="3 4">
    <name type="scientific">Frankliniella fusca</name>
    <dbReference type="NCBI Taxonomy" id="407009"/>
    <lineage>
        <taxon>Eukaryota</taxon>
        <taxon>Metazoa</taxon>
        <taxon>Ecdysozoa</taxon>
        <taxon>Arthropoda</taxon>
        <taxon>Hexapoda</taxon>
        <taxon>Insecta</taxon>
        <taxon>Pterygota</taxon>
        <taxon>Neoptera</taxon>
        <taxon>Paraneoptera</taxon>
        <taxon>Thysanoptera</taxon>
        <taxon>Terebrantia</taxon>
        <taxon>Thripoidea</taxon>
        <taxon>Thripidae</taxon>
        <taxon>Frankliniella</taxon>
    </lineage>
</organism>
<feature type="compositionally biased region" description="Basic and acidic residues" evidence="1">
    <location>
        <begin position="108"/>
        <end position="118"/>
    </location>
</feature>
<evidence type="ECO:0000259" key="2">
    <source>
        <dbReference type="PROSITE" id="PS51457"/>
    </source>
</evidence>
<feature type="region of interest" description="Disordered" evidence="1">
    <location>
        <begin position="95"/>
        <end position="349"/>
    </location>
</feature>
<feature type="compositionally biased region" description="Polar residues" evidence="1">
    <location>
        <begin position="136"/>
        <end position="162"/>
    </location>
</feature>
<evidence type="ECO:0000313" key="4">
    <source>
        <dbReference type="Proteomes" id="UP001219518"/>
    </source>
</evidence>
<dbReference type="GO" id="GO:0003677">
    <property type="term" value="F:DNA binding"/>
    <property type="evidence" value="ECO:0007669"/>
    <property type="project" value="InterPro"/>
</dbReference>
<dbReference type="Proteomes" id="UP001219518">
    <property type="component" value="Unassembled WGS sequence"/>
</dbReference>
<dbReference type="AlphaFoldDB" id="A0AAE1HRU4"/>
<reference evidence="3" key="1">
    <citation type="submission" date="2021-07" db="EMBL/GenBank/DDBJ databases">
        <authorList>
            <person name="Catto M.A."/>
            <person name="Jacobson A."/>
            <person name="Kennedy G."/>
            <person name="Labadie P."/>
            <person name="Hunt B.G."/>
            <person name="Srinivasan R."/>
        </authorList>
    </citation>
    <scope>NUCLEOTIDE SEQUENCE</scope>
    <source>
        <strain evidence="3">PL_HMW_Pooled</strain>
        <tissue evidence="3">Head</tissue>
    </source>
</reference>
<feature type="compositionally biased region" description="Basic and acidic residues" evidence="1">
    <location>
        <begin position="239"/>
        <end position="346"/>
    </location>
</feature>
<evidence type="ECO:0000313" key="3">
    <source>
        <dbReference type="EMBL" id="KAK3926282.1"/>
    </source>
</evidence>
<gene>
    <name evidence="3" type="ORF">KUF71_014531</name>
</gene>
<proteinExistence type="predicted"/>
<keyword evidence="4" id="KW-1185">Reference proteome</keyword>
<dbReference type="EMBL" id="JAHWGI010001244">
    <property type="protein sequence ID" value="KAK3926282.1"/>
    <property type="molecule type" value="Genomic_DNA"/>
</dbReference>